<dbReference type="GO" id="GO:0009279">
    <property type="term" value="C:cell outer membrane"/>
    <property type="evidence" value="ECO:0007669"/>
    <property type="project" value="UniProtKB-SubCell"/>
</dbReference>
<dbReference type="Proteomes" id="UP000379480">
    <property type="component" value="Unassembled WGS sequence"/>
</dbReference>
<dbReference type="InterPro" id="IPR010131">
    <property type="entry name" value="MdtP/NodT-like"/>
</dbReference>
<gene>
    <name evidence="9" type="primary">oprM_2</name>
    <name evidence="9" type="ORF">PS723_00924</name>
</gene>
<evidence type="ECO:0000313" key="10">
    <source>
        <dbReference type="Proteomes" id="UP000379480"/>
    </source>
</evidence>
<dbReference type="RefSeq" id="WP_150802513.1">
    <property type="nucleotide sequence ID" value="NZ_CABVHY010000004.1"/>
</dbReference>
<dbReference type="Gene3D" id="1.20.1600.10">
    <property type="entry name" value="Outer membrane efflux proteins (OEP)"/>
    <property type="match status" value="1"/>
</dbReference>
<dbReference type="PANTHER" id="PTHR30203">
    <property type="entry name" value="OUTER MEMBRANE CATION EFFLUX PROTEIN"/>
    <property type="match status" value="1"/>
</dbReference>
<dbReference type="AlphaFoldDB" id="A0A5E7AUD0"/>
<proteinExistence type="inferred from homology"/>
<dbReference type="Pfam" id="PF02321">
    <property type="entry name" value="OEP"/>
    <property type="match status" value="2"/>
</dbReference>
<dbReference type="GO" id="GO:0015562">
    <property type="term" value="F:efflux transmembrane transporter activity"/>
    <property type="evidence" value="ECO:0007669"/>
    <property type="project" value="InterPro"/>
</dbReference>
<evidence type="ECO:0000256" key="4">
    <source>
        <dbReference type="ARBA" id="ARBA00023136"/>
    </source>
</evidence>
<evidence type="ECO:0000256" key="5">
    <source>
        <dbReference type="ARBA" id="ARBA00023139"/>
    </source>
</evidence>
<dbReference type="OrthoDB" id="9770517at2"/>
<evidence type="ECO:0000256" key="6">
    <source>
        <dbReference type="ARBA" id="ARBA00023237"/>
    </source>
</evidence>
<dbReference type="PROSITE" id="PS51257">
    <property type="entry name" value="PROKAR_LIPOPROTEIN"/>
    <property type="match status" value="1"/>
</dbReference>
<accession>A0A5E7AUD0</accession>
<dbReference type="EMBL" id="CABVHY010000004">
    <property type="protein sequence ID" value="VVN78951.1"/>
    <property type="molecule type" value="Genomic_DNA"/>
</dbReference>
<comment type="similarity">
    <text evidence="1 8">Belongs to the outer membrane factor (OMF) (TC 1.B.17) family.</text>
</comment>
<keyword evidence="3 8" id="KW-0812">Transmembrane</keyword>
<keyword evidence="2 8" id="KW-1134">Transmembrane beta strand</keyword>
<keyword evidence="5 8" id="KW-0564">Palmitate</keyword>
<evidence type="ECO:0000256" key="7">
    <source>
        <dbReference type="ARBA" id="ARBA00023288"/>
    </source>
</evidence>
<dbReference type="Gene3D" id="2.20.200.10">
    <property type="entry name" value="Outer membrane efflux proteins (OEP)"/>
    <property type="match status" value="1"/>
</dbReference>
<keyword evidence="6" id="KW-0998">Cell outer membrane</keyword>
<organism evidence="9 10">
    <name type="scientific">Pseudomonas fluorescens</name>
    <dbReference type="NCBI Taxonomy" id="294"/>
    <lineage>
        <taxon>Bacteria</taxon>
        <taxon>Pseudomonadati</taxon>
        <taxon>Pseudomonadota</taxon>
        <taxon>Gammaproteobacteria</taxon>
        <taxon>Pseudomonadales</taxon>
        <taxon>Pseudomonadaceae</taxon>
        <taxon>Pseudomonas</taxon>
    </lineage>
</organism>
<evidence type="ECO:0000256" key="1">
    <source>
        <dbReference type="ARBA" id="ARBA00007613"/>
    </source>
</evidence>
<evidence type="ECO:0000256" key="2">
    <source>
        <dbReference type="ARBA" id="ARBA00022452"/>
    </source>
</evidence>
<dbReference type="NCBIfam" id="TIGR01845">
    <property type="entry name" value="outer_NodT"/>
    <property type="match status" value="1"/>
</dbReference>
<evidence type="ECO:0000256" key="8">
    <source>
        <dbReference type="RuleBase" id="RU362097"/>
    </source>
</evidence>
<comment type="subcellular location">
    <subcellularLocation>
        <location evidence="8">Cell outer membrane</location>
        <topology evidence="8">Lipid-anchor</topology>
    </subcellularLocation>
</comment>
<keyword evidence="4 8" id="KW-0472">Membrane</keyword>
<name>A0A5E7AUD0_PSEFL</name>
<dbReference type="InterPro" id="IPR003423">
    <property type="entry name" value="OMP_efflux"/>
</dbReference>
<protein>
    <submittedName>
        <fullName evidence="9">Outer membrane protein OprM</fullName>
    </submittedName>
</protein>
<keyword evidence="7 8" id="KW-0449">Lipoprotein</keyword>
<dbReference type="SUPFAM" id="SSF56954">
    <property type="entry name" value="Outer membrane efflux proteins (OEP)"/>
    <property type="match status" value="1"/>
</dbReference>
<sequence length="484" mass="53429">MRKSPLPLLLCLGLAGCMVGPDYQRPETDAPAAYRYADQEARHLSNTLWWEQFQDPVLNDLIRTALLENKDIKIAAARVEEFQGRYGEVRSRLFPQVGIGAQGERTKAPRDNGPVPLDSSVDPIFNNYQAILSVNWELDVWGRLRRLNESARADLLASEEGRRTVILSLVASVASSYITLRDLDRELEIARTTAKVRGDSYDIFKLRFGAGTISEMELAQNQSEYQRTLASVAQFEPLVAQQENALAVLLGRNPGPIIRGRELARLTLPSVPAGLPSDLLERRPDLRQAELNLISANARIGAAKALYFPTISLTGLLGSVSNQLSNLFTGPAETWSYAVAGSMPIFTAGGIAGQVRQAQAFEQQALLTYQQAIQSAFRDVENALVVSSKSREQMAFQANQVEALRTYARFARLRYDNGYTSYIEVLDAERSLFDAELNYTRTQGQVFTAMIDVYKATGGGWVTEAARLTATDVPTSASSGKPRQ</sequence>
<evidence type="ECO:0000256" key="3">
    <source>
        <dbReference type="ARBA" id="ARBA00022692"/>
    </source>
</evidence>
<dbReference type="PANTHER" id="PTHR30203:SF30">
    <property type="entry name" value="OUTER MEMBRANE PROTEIN-RELATED"/>
    <property type="match status" value="1"/>
</dbReference>
<evidence type="ECO:0000313" key="9">
    <source>
        <dbReference type="EMBL" id="VVN78951.1"/>
    </source>
</evidence>
<reference evidence="9 10" key="1">
    <citation type="submission" date="2019-09" db="EMBL/GenBank/DDBJ databases">
        <authorList>
            <person name="Chandra G."/>
            <person name="Truman W A."/>
        </authorList>
    </citation>
    <scope>NUCLEOTIDE SEQUENCE [LARGE SCALE GENOMIC DNA]</scope>
    <source>
        <strain evidence="9">PS723</strain>
    </source>
</reference>